<dbReference type="EMBL" id="OY569118">
    <property type="protein sequence ID" value="CAJ1004410.1"/>
    <property type="molecule type" value="Genomic_DNA"/>
</dbReference>
<proteinExistence type="predicted"/>
<gene>
    <name evidence="1" type="ORF">BSPP4475_19130</name>
</gene>
<dbReference type="RefSeq" id="WP_304414801.1">
    <property type="nucleotide sequence ID" value="NZ_JAUSVZ010000017.1"/>
</dbReference>
<accession>A0AA48MDS4</accession>
<protein>
    <submittedName>
        <fullName evidence="1">YTH domain-containing protein</fullName>
    </submittedName>
</protein>
<name>A0AA48MDS4_9BACL</name>
<organism evidence="1 2">
    <name type="scientific">Brevibacillus aydinogluensis</name>
    <dbReference type="NCBI Taxonomy" id="927786"/>
    <lineage>
        <taxon>Bacteria</taxon>
        <taxon>Bacillati</taxon>
        <taxon>Bacillota</taxon>
        <taxon>Bacilli</taxon>
        <taxon>Bacillales</taxon>
        <taxon>Paenibacillaceae</taxon>
        <taxon>Brevibacillus</taxon>
    </lineage>
</organism>
<dbReference type="KEGG" id="bayd:BSPP4475_19130"/>
<reference evidence="1" key="1">
    <citation type="submission" date="2023-07" db="EMBL/GenBank/DDBJ databases">
        <authorList>
            <person name="Ivanov I."/>
            <person name="Teneva D."/>
            <person name="Stoikov I."/>
        </authorList>
    </citation>
    <scope>NUCLEOTIDE SEQUENCE</scope>
    <source>
        <strain evidence="1">4475</strain>
    </source>
</reference>
<keyword evidence="2" id="KW-1185">Reference proteome</keyword>
<dbReference type="Proteomes" id="UP001189619">
    <property type="component" value="Chromosome"/>
</dbReference>
<evidence type="ECO:0000313" key="1">
    <source>
        <dbReference type="EMBL" id="CAJ1004410.1"/>
    </source>
</evidence>
<sequence length="51" mass="6171">MADQREKQNHEDEYFFFDLSDESHEKLLDKELREAKENPLGPLEEVTKVEY</sequence>
<evidence type="ECO:0000313" key="2">
    <source>
        <dbReference type="Proteomes" id="UP001189619"/>
    </source>
</evidence>
<dbReference type="AlphaFoldDB" id="A0AA48MDS4"/>